<dbReference type="GO" id="GO:0042626">
    <property type="term" value="F:ATPase-coupled transmembrane transporter activity"/>
    <property type="evidence" value="ECO:0007669"/>
    <property type="project" value="TreeGrafter"/>
</dbReference>
<dbReference type="EMBL" id="JBAMMX010000012">
    <property type="protein sequence ID" value="KAK6929873.1"/>
    <property type="molecule type" value="Genomic_DNA"/>
</dbReference>
<comment type="subcellular location">
    <subcellularLocation>
        <location evidence="1">Membrane</location>
        <topology evidence="1">Multi-pass membrane protein</topology>
    </subcellularLocation>
</comment>
<keyword evidence="6" id="KW-0472">Membrane</keyword>
<organism evidence="8 9">
    <name type="scientific">Dillenia turbinata</name>
    <dbReference type="NCBI Taxonomy" id="194707"/>
    <lineage>
        <taxon>Eukaryota</taxon>
        <taxon>Viridiplantae</taxon>
        <taxon>Streptophyta</taxon>
        <taxon>Embryophyta</taxon>
        <taxon>Tracheophyta</taxon>
        <taxon>Spermatophyta</taxon>
        <taxon>Magnoliopsida</taxon>
        <taxon>eudicotyledons</taxon>
        <taxon>Gunneridae</taxon>
        <taxon>Pentapetalae</taxon>
        <taxon>Dilleniales</taxon>
        <taxon>Dilleniaceae</taxon>
        <taxon>Dillenia</taxon>
    </lineage>
</organism>
<evidence type="ECO:0000256" key="2">
    <source>
        <dbReference type="ARBA" id="ARBA00022692"/>
    </source>
</evidence>
<evidence type="ECO:0000256" key="5">
    <source>
        <dbReference type="ARBA" id="ARBA00022989"/>
    </source>
</evidence>
<keyword evidence="5" id="KW-1133">Transmembrane helix</keyword>
<dbReference type="PROSITE" id="PS00211">
    <property type="entry name" value="ABC_TRANSPORTER_1"/>
    <property type="match status" value="1"/>
</dbReference>
<reference evidence="8 9" key="1">
    <citation type="submission" date="2023-12" db="EMBL/GenBank/DDBJ databases">
        <title>A high-quality genome assembly for Dillenia turbinata (Dilleniales).</title>
        <authorList>
            <person name="Chanderbali A."/>
        </authorList>
    </citation>
    <scope>NUCLEOTIDE SEQUENCE [LARGE SCALE GENOMIC DNA]</scope>
    <source>
        <strain evidence="8">LSX21</strain>
        <tissue evidence="8">Leaf</tissue>
    </source>
</reference>
<dbReference type="InterPro" id="IPR027417">
    <property type="entry name" value="P-loop_NTPase"/>
</dbReference>
<evidence type="ECO:0000313" key="8">
    <source>
        <dbReference type="EMBL" id="KAK6929873.1"/>
    </source>
</evidence>
<comment type="caution">
    <text evidence="8">The sequence shown here is derived from an EMBL/GenBank/DDBJ whole genome shotgun (WGS) entry which is preliminary data.</text>
</comment>
<dbReference type="Gene3D" id="1.20.1560.10">
    <property type="entry name" value="ABC transporter type 1, transmembrane domain"/>
    <property type="match status" value="1"/>
</dbReference>
<keyword evidence="2" id="KW-0812">Transmembrane</keyword>
<protein>
    <submittedName>
        <fullName evidence="8">ABC transporter-like, ATP-binding domain</fullName>
    </submittedName>
</protein>
<dbReference type="InterPro" id="IPR036640">
    <property type="entry name" value="ABC1_TM_sf"/>
</dbReference>
<dbReference type="GO" id="GO:0016887">
    <property type="term" value="F:ATP hydrolysis activity"/>
    <property type="evidence" value="ECO:0007669"/>
    <property type="project" value="InterPro"/>
</dbReference>
<dbReference type="SMART" id="SM00382">
    <property type="entry name" value="AAA"/>
    <property type="match status" value="1"/>
</dbReference>
<dbReference type="InterPro" id="IPR003593">
    <property type="entry name" value="AAA+_ATPase"/>
</dbReference>
<evidence type="ECO:0000256" key="6">
    <source>
        <dbReference type="ARBA" id="ARBA00023136"/>
    </source>
</evidence>
<dbReference type="Proteomes" id="UP001370490">
    <property type="component" value="Unassembled WGS sequence"/>
</dbReference>
<name>A0AAN8V7M3_9MAGN</name>
<keyword evidence="3" id="KW-0547">Nucleotide-binding</keyword>
<dbReference type="PANTHER" id="PTHR24222">
    <property type="entry name" value="ABC TRANSPORTER B FAMILY"/>
    <property type="match status" value="1"/>
</dbReference>
<dbReference type="InterPro" id="IPR003439">
    <property type="entry name" value="ABC_transporter-like_ATP-bd"/>
</dbReference>
<keyword evidence="9" id="KW-1185">Reference proteome</keyword>
<accession>A0AAN8V7M3</accession>
<dbReference type="PANTHER" id="PTHR24222:SF79">
    <property type="entry name" value="ATP BINDING CASSETTE SUBFAMILY B"/>
    <property type="match status" value="1"/>
</dbReference>
<dbReference type="InterPro" id="IPR017871">
    <property type="entry name" value="ABC_transporter-like_CS"/>
</dbReference>
<evidence type="ECO:0000256" key="4">
    <source>
        <dbReference type="ARBA" id="ARBA00022840"/>
    </source>
</evidence>
<dbReference type="AlphaFoldDB" id="A0AAN8V7M3"/>
<gene>
    <name evidence="8" type="ORF">RJ641_003967</name>
</gene>
<feature type="domain" description="ABC transporter" evidence="7">
    <location>
        <begin position="44"/>
        <end position="263"/>
    </location>
</feature>
<proteinExistence type="predicted"/>
<dbReference type="GO" id="GO:0005524">
    <property type="term" value="F:ATP binding"/>
    <property type="evidence" value="ECO:0007669"/>
    <property type="project" value="UniProtKB-KW"/>
</dbReference>
<dbReference type="Gene3D" id="3.40.50.300">
    <property type="entry name" value="P-loop containing nucleotide triphosphate hydrolases"/>
    <property type="match status" value="1"/>
</dbReference>
<evidence type="ECO:0000259" key="7">
    <source>
        <dbReference type="PROSITE" id="PS50893"/>
    </source>
</evidence>
<sequence>MTNIKYLSEACSAIEHIMEVITALPSIDMYNMDGEILQNVSGQIEFRPVEFAYPSRRESTILRDFCLSVPAGKTEALIGSSGSGKSTIISLLQRFNDPCEGEILLDGVPINKLQLKWLRSLMGLVSQEPILFGASIKDNILLGKEDATTDEKANVHYQVGERDIQLSGGQKQRIAIVLAIIKAPKILLLDEATSALDSESEQTVQEALNEAMICCTTIIIAHRLTTIQNANIIAILRNGQIMEMGSHKELMKDFRGCTPHLSKYNKWRKKKQ</sequence>
<evidence type="ECO:0000256" key="3">
    <source>
        <dbReference type="ARBA" id="ARBA00022741"/>
    </source>
</evidence>
<dbReference type="PROSITE" id="PS50893">
    <property type="entry name" value="ABC_TRANSPORTER_2"/>
    <property type="match status" value="1"/>
</dbReference>
<dbReference type="GO" id="GO:0005886">
    <property type="term" value="C:plasma membrane"/>
    <property type="evidence" value="ECO:0007669"/>
    <property type="project" value="TreeGrafter"/>
</dbReference>
<dbReference type="FunFam" id="3.40.50.300:FF:001683">
    <property type="entry name" value="ABC transporter B family member 20"/>
    <property type="match status" value="1"/>
</dbReference>
<evidence type="ECO:0000256" key="1">
    <source>
        <dbReference type="ARBA" id="ARBA00004141"/>
    </source>
</evidence>
<dbReference type="InterPro" id="IPR039421">
    <property type="entry name" value="Type_1_exporter"/>
</dbReference>
<dbReference type="Pfam" id="PF00005">
    <property type="entry name" value="ABC_tran"/>
    <property type="match status" value="1"/>
</dbReference>
<evidence type="ECO:0000313" key="9">
    <source>
        <dbReference type="Proteomes" id="UP001370490"/>
    </source>
</evidence>
<dbReference type="SUPFAM" id="SSF52540">
    <property type="entry name" value="P-loop containing nucleoside triphosphate hydrolases"/>
    <property type="match status" value="1"/>
</dbReference>
<keyword evidence="4 8" id="KW-0067">ATP-binding</keyword>